<dbReference type="AlphaFoldDB" id="A0A235BX91"/>
<feature type="signal peptide" evidence="4">
    <location>
        <begin position="1"/>
        <end position="19"/>
    </location>
</feature>
<dbReference type="PROSITE" id="PS51470">
    <property type="entry name" value="FG_GAP"/>
    <property type="match status" value="3"/>
</dbReference>
<gene>
    <name evidence="5" type="ORF">CH330_01625</name>
</gene>
<dbReference type="GO" id="GO:0009897">
    <property type="term" value="C:external side of plasma membrane"/>
    <property type="evidence" value="ECO:0007669"/>
    <property type="project" value="TreeGrafter"/>
</dbReference>
<organism evidence="5 6">
    <name type="scientific">candidate division WOR-3 bacterium JGI_Cruoil_03_51_56</name>
    <dbReference type="NCBI Taxonomy" id="1973747"/>
    <lineage>
        <taxon>Bacteria</taxon>
        <taxon>Bacteria division WOR-3</taxon>
    </lineage>
</organism>
<dbReference type="GO" id="GO:0007160">
    <property type="term" value="P:cell-matrix adhesion"/>
    <property type="evidence" value="ECO:0007669"/>
    <property type="project" value="TreeGrafter"/>
</dbReference>
<dbReference type="PANTHER" id="PTHR23220:SF122">
    <property type="entry name" value="INTEGRIN ALPHA-PS1"/>
    <property type="match status" value="1"/>
</dbReference>
<dbReference type="SMART" id="SM00191">
    <property type="entry name" value="Int_alpha"/>
    <property type="match status" value="7"/>
</dbReference>
<dbReference type="PRINTS" id="PR01185">
    <property type="entry name" value="INTEGRINA"/>
</dbReference>
<evidence type="ECO:0000256" key="3">
    <source>
        <dbReference type="ARBA" id="ARBA00023180"/>
    </source>
</evidence>
<dbReference type="SUPFAM" id="SSF69318">
    <property type="entry name" value="Integrin alpha N-terminal domain"/>
    <property type="match status" value="3"/>
</dbReference>
<proteinExistence type="predicted"/>
<dbReference type="Pfam" id="PF01839">
    <property type="entry name" value="FG-GAP"/>
    <property type="match status" value="2"/>
</dbReference>
<evidence type="ECO:0000256" key="4">
    <source>
        <dbReference type="SAM" id="SignalP"/>
    </source>
</evidence>
<dbReference type="GO" id="GO:0033627">
    <property type="term" value="P:cell adhesion mediated by integrin"/>
    <property type="evidence" value="ECO:0007669"/>
    <property type="project" value="TreeGrafter"/>
</dbReference>
<dbReference type="InterPro" id="IPR026444">
    <property type="entry name" value="Secre_tail"/>
</dbReference>
<dbReference type="Gene3D" id="2.130.10.130">
    <property type="entry name" value="Integrin alpha, N-terminal"/>
    <property type="match status" value="3"/>
</dbReference>
<dbReference type="InterPro" id="IPR028994">
    <property type="entry name" value="Integrin_alpha_N"/>
</dbReference>
<evidence type="ECO:0000313" key="6">
    <source>
        <dbReference type="Proteomes" id="UP000215559"/>
    </source>
</evidence>
<evidence type="ECO:0008006" key="7">
    <source>
        <dbReference type="Google" id="ProtNLM"/>
    </source>
</evidence>
<feature type="chain" id="PRO_5012398656" description="Secretion system C-terminal sorting domain-containing protein" evidence="4">
    <location>
        <begin position="20"/>
        <end position="509"/>
    </location>
</feature>
<reference evidence="5 6" key="1">
    <citation type="submission" date="2017-07" db="EMBL/GenBank/DDBJ databases">
        <title>Recovery of genomes from metagenomes via a dereplication, aggregation, and scoring strategy.</title>
        <authorList>
            <person name="Sieber C.M."/>
            <person name="Probst A.J."/>
            <person name="Sharrar A."/>
            <person name="Thomas B.C."/>
            <person name="Hess M."/>
            <person name="Tringe S.G."/>
            <person name="Banfield J.F."/>
        </authorList>
    </citation>
    <scope>NUCLEOTIDE SEQUENCE [LARGE SCALE GENOMIC DNA]</scope>
    <source>
        <strain evidence="5">JGI_Cruoil_03_51_56</strain>
    </source>
</reference>
<evidence type="ECO:0000256" key="1">
    <source>
        <dbReference type="ARBA" id="ARBA00022729"/>
    </source>
</evidence>
<dbReference type="GO" id="GO:0005178">
    <property type="term" value="F:integrin binding"/>
    <property type="evidence" value="ECO:0007669"/>
    <property type="project" value="TreeGrafter"/>
</dbReference>
<protein>
    <recommendedName>
        <fullName evidence="7">Secretion system C-terminal sorting domain-containing protein</fullName>
    </recommendedName>
</protein>
<evidence type="ECO:0000256" key="2">
    <source>
        <dbReference type="ARBA" id="ARBA00022737"/>
    </source>
</evidence>
<dbReference type="NCBIfam" id="TIGR04183">
    <property type="entry name" value="Por_Secre_tail"/>
    <property type="match status" value="1"/>
</dbReference>
<keyword evidence="3" id="KW-0325">Glycoprotein</keyword>
<comment type="caution">
    <text evidence="5">The sequence shown here is derived from an EMBL/GenBank/DDBJ whole genome shotgun (WGS) entry which is preliminary data.</text>
</comment>
<dbReference type="InterPro" id="IPR013519">
    <property type="entry name" value="Int_alpha_beta-p"/>
</dbReference>
<evidence type="ECO:0000313" key="5">
    <source>
        <dbReference type="EMBL" id="OYD16871.1"/>
    </source>
</evidence>
<dbReference type="InterPro" id="IPR013517">
    <property type="entry name" value="FG-GAP"/>
</dbReference>
<dbReference type="GO" id="GO:0008305">
    <property type="term" value="C:integrin complex"/>
    <property type="evidence" value="ECO:0007669"/>
    <property type="project" value="InterPro"/>
</dbReference>
<dbReference type="Proteomes" id="UP000215559">
    <property type="component" value="Unassembled WGS sequence"/>
</dbReference>
<dbReference type="GO" id="GO:0098609">
    <property type="term" value="P:cell-cell adhesion"/>
    <property type="evidence" value="ECO:0007669"/>
    <property type="project" value="TreeGrafter"/>
</dbReference>
<keyword evidence="2" id="KW-0677">Repeat</keyword>
<dbReference type="InterPro" id="IPR000413">
    <property type="entry name" value="Integrin_alpha"/>
</dbReference>
<keyword evidence="1 4" id="KW-0732">Signal</keyword>
<sequence length="509" mass="53739">MFRVKLFAAALLACSTALSYTRLVVLEGHEATGRFGEAVCGLDFNHDGLADVFVGEPGWNKVYCYFGSAPFDTIPDLVFKGTAGTKFGNCLTSIGDVNSDGIQDIAIGAPRDNAGGANAGRVYVYFGSTNPDATPDIILTGHERSGRFGTSISGGCDVNQDSGIDILVGASGEQHAYLFLGGTALDTIPDLTLHDGNGDYFGGAVALLGDVNRDTFADMLVGDYRHSGGGLHFGGCFLYLGSNPPDPGLDTLWNGEENYRQIGVTVAGPGDLNGDGFDDLCFGASYTSKVGIYFGAASISPEPDLLLSGQRFFGSWIAGSQDINGDCYSDLVIGADGDDCGNPSGPGYASLFLGGNPMSTTPDTVLAGENEGDMFGSCVCFCGDINNDRRIEFCIGAPGHDTQGPNAGRAYIFTSSYTGIENRPAKNPHLYLLSCTIVRQDRMPHIKYQIPSGHKARLILIDASGRTVLTRKIRSQSGTIILTELATGVYNLVLQTGNTTTRTKFVLVK</sequence>
<dbReference type="PANTHER" id="PTHR23220">
    <property type="entry name" value="INTEGRIN ALPHA"/>
    <property type="match status" value="1"/>
</dbReference>
<dbReference type="GO" id="GO:0007229">
    <property type="term" value="P:integrin-mediated signaling pathway"/>
    <property type="evidence" value="ECO:0007669"/>
    <property type="project" value="TreeGrafter"/>
</dbReference>
<name>A0A235BX91_UNCW3</name>
<dbReference type="EMBL" id="NOZP01000032">
    <property type="protein sequence ID" value="OYD16871.1"/>
    <property type="molecule type" value="Genomic_DNA"/>
</dbReference>
<accession>A0A235BX91</accession>